<sequence>PAKKKVHEWVRSYKARGIVVEQCLIAAGLQRIAPEDFIPEIDVVENGYISMIGYQAKGYSQVPMD</sequence>
<organism evidence="1 2">
    <name type="scientific">Candidatus Desulfobia pelagia</name>
    <dbReference type="NCBI Taxonomy" id="2841692"/>
    <lineage>
        <taxon>Bacteria</taxon>
        <taxon>Pseudomonadati</taxon>
        <taxon>Thermodesulfobacteriota</taxon>
        <taxon>Desulfobulbia</taxon>
        <taxon>Desulfobulbales</taxon>
        <taxon>Desulfobulbaceae</taxon>
        <taxon>Candidatus Desulfobia</taxon>
    </lineage>
</organism>
<dbReference type="Gene3D" id="3.40.1260.10">
    <property type="entry name" value="DsrEFH-like"/>
    <property type="match status" value="1"/>
</dbReference>
<proteinExistence type="predicted"/>
<dbReference type="EMBL" id="JACNJZ010000033">
    <property type="protein sequence ID" value="MBC8316450.1"/>
    <property type="molecule type" value="Genomic_DNA"/>
</dbReference>
<gene>
    <name evidence="1" type="ORF">H8E41_00995</name>
</gene>
<dbReference type="SUPFAM" id="SSF75169">
    <property type="entry name" value="DsrEFH-like"/>
    <property type="match status" value="1"/>
</dbReference>
<evidence type="ECO:0000313" key="1">
    <source>
        <dbReference type="EMBL" id="MBC8316450.1"/>
    </source>
</evidence>
<dbReference type="InterPro" id="IPR027396">
    <property type="entry name" value="DsrEFH-like"/>
</dbReference>
<dbReference type="Proteomes" id="UP000614424">
    <property type="component" value="Unassembled WGS sequence"/>
</dbReference>
<evidence type="ECO:0000313" key="2">
    <source>
        <dbReference type="Proteomes" id="UP000614424"/>
    </source>
</evidence>
<accession>A0A8J6NBW4</accession>
<dbReference type="AlphaFoldDB" id="A0A8J6NBW4"/>
<comment type="caution">
    <text evidence="1">The sequence shown here is derived from an EMBL/GenBank/DDBJ whole genome shotgun (WGS) entry which is preliminary data.</text>
</comment>
<feature type="non-terminal residue" evidence="1">
    <location>
        <position position="1"/>
    </location>
</feature>
<reference evidence="1 2" key="1">
    <citation type="submission" date="2020-08" db="EMBL/GenBank/DDBJ databases">
        <title>Bridging the membrane lipid divide: bacteria of the FCB group superphylum have the potential to synthesize archaeal ether lipids.</title>
        <authorList>
            <person name="Villanueva L."/>
            <person name="Von Meijenfeldt F.A.B."/>
            <person name="Westbye A.B."/>
            <person name="Yadav S."/>
            <person name="Hopmans E.C."/>
            <person name="Dutilh B.E."/>
            <person name="Sinninghe Damste J.S."/>
        </authorList>
    </citation>
    <scope>NUCLEOTIDE SEQUENCE [LARGE SCALE GENOMIC DNA]</scope>
    <source>
        <strain evidence="1">NIOZ-UU47</strain>
    </source>
</reference>
<protein>
    <submittedName>
        <fullName evidence="1">Sulfur reduction protein DsrE</fullName>
    </submittedName>
</protein>
<name>A0A8J6NBW4_9BACT</name>